<proteinExistence type="predicted"/>
<dbReference type="InterPro" id="IPR034139">
    <property type="entry name" value="TOPRIM_OLD"/>
</dbReference>
<dbReference type="InterPro" id="IPR041685">
    <property type="entry name" value="AAA_GajA/Old/RecF-like"/>
</dbReference>
<dbReference type="Pfam" id="PF13175">
    <property type="entry name" value="AAA_15"/>
    <property type="match status" value="1"/>
</dbReference>
<dbReference type="EMBL" id="CP042430">
    <property type="protein sequence ID" value="QEC47288.1"/>
    <property type="molecule type" value="Genomic_DNA"/>
</dbReference>
<evidence type="ECO:0000259" key="2">
    <source>
        <dbReference type="Pfam" id="PF13175"/>
    </source>
</evidence>
<feature type="domain" description="OLD protein-like TOPRIM" evidence="3">
    <location>
        <begin position="420"/>
        <end position="469"/>
    </location>
</feature>
<dbReference type="InterPro" id="IPR027417">
    <property type="entry name" value="P-loop_NTPase"/>
</dbReference>
<sequence>MFLSTLKVAGYRAAADGELEVSLPGRFSVLVGANGVGKTTVCDGVVLAHRSVFPRSPTFAAEALGARPRSVSAAYSYEADLSDEGPLGRALQIASGHEAPGGSAGEWTRDLNRQLGVVRPGQPSDSSLLEHLRLVHLPAHRNPLDELARREARVLVELLRAQQQRATGGRDLGGLRASATNLLEALAQHDLIKAIEERIATHLASLSAGVTRQWPYVRGQVVDDLYLARVLELMLATLEGREHARALDVSGLGYVNLLHVAITLAAIPDLSIPLQPTGPTDERGPGESDQQARAAPQADADLDDVAAEAQAEEDSFFPAGVFHATLILEEPEAHLHPQLQHSLIRYLRAITLRRRELQVIVSSHAPDIVSACDPEDLVVLRRGGAGDRRSVAIASVPITDRDDVLRKTRLHLDASRSAALFADRLVLVEGVTEVAVLRELAHVWAAGDPDKQAFVDSLTIVPMGTKVGAWPVRLLATPGSEICSRLAILSDSDKPREIEPSVPDWLADHDGDIARIFFSRPTLEPALTERNEALVSSVLDTMGLASDEPASVDNVEAMFRGSRAARDDRPATPAGAGARRKGEFALEFAARVRLARHKGEVVNVPKEVAELLAFLYEGPLEAMHAAGTTST</sequence>
<evidence type="ECO:0000313" key="5">
    <source>
        <dbReference type="Proteomes" id="UP000321805"/>
    </source>
</evidence>
<organism evidence="4 5">
    <name type="scientific">Baekduia soli</name>
    <dbReference type="NCBI Taxonomy" id="496014"/>
    <lineage>
        <taxon>Bacteria</taxon>
        <taxon>Bacillati</taxon>
        <taxon>Actinomycetota</taxon>
        <taxon>Thermoleophilia</taxon>
        <taxon>Solirubrobacterales</taxon>
        <taxon>Baekduiaceae</taxon>
        <taxon>Baekduia</taxon>
    </lineage>
</organism>
<evidence type="ECO:0000256" key="1">
    <source>
        <dbReference type="SAM" id="MobiDB-lite"/>
    </source>
</evidence>
<dbReference type="OrthoDB" id="3237462at2"/>
<evidence type="ECO:0000259" key="3">
    <source>
        <dbReference type="Pfam" id="PF20469"/>
    </source>
</evidence>
<dbReference type="SUPFAM" id="SSF52540">
    <property type="entry name" value="P-loop containing nucleoside triphosphate hydrolases"/>
    <property type="match status" value="1"/>
</dbReference>
<dbReference type="Proteomes" id="UP000321805">
    <property type="component" value="Chromosome"/>
</dbReference>
<feature type="domain" description="Endonuclease GajA/Old nuclease/RecF-like AAA" evidence="2">
    <location>
        <begin position="325"/>
        <end position="369"/>
    </location>
</feature>
<dbReference type="AlphaFoldDB" id="A0A5B8U2T9"/>
<dbReference type="CDD" id="cd00267">
    <property type="entry name" value="ABC_ATPase"/>
    <property type="match status" value="1"/>
</dbReference>
<keyword evidence="5" id="KW-1185">Reference proteome</keyword>
<protein>
    <submittedName>
        <fullName evidence="4">AAA family ATPase</fullName>
    </submittedName>
</protein>
<dbReference type="PANTHER" id="PTHR43581">
    <property type="entry name" value="ATP/GTP PHOSPHATASE"/>
    <property type="match status" value="1"/>
</dbReference>
<feature type="region of interest" description="Disordered" evidence="1">
    <location>
        <begin position="273"/>
        <end position="300"/>
    </location>
</feature>
<reference evidence="4 5" key="1">
    <citation type="journal article" date="2018" name="J. Microbiol.">
        <title>Baekduia soli gen. nov., sp. nov., a novel bacterium isolated from the soil of Baekdu Mountain and proposal of a novel family name, Baekduiaceae fam. nov.</title>
        <authorList>
            <person name="An D.S."/>
            <person name="Siddiqi M.Z."/>
            <person name="Kim K.H."/>
            <person name="Yu H.S."/>
            <person name="Im W.T."/>
        </authorList>
    </citation>
    <scope>NUCLEOTIDE SEQUENCE [LARGE SCALE GENOMIC DNA]</scope>
    <source>
        <strain evidence="4 5">BR7-21</strain>
    </source>
</reference>
<name>A0A5B8U2T9_9ACTN</name>
<evidence type="ECO:0000313" key="4">
    <source>
        <dbReference type="EMBL" id="QEC47288.1"/>
    </source>
</evidence>
<dbReference type="Pfam" id="PF20469">
    <property type="entry name" value="OLD-like_TOPRIM"/>
    <property type="match status" value="1"/>
</dbReference>
<dbReference type="RefSeq" id="WP_146917573.1">
    <property type="nucleotide sequence ID" value="NZ_CP042430.1"/>
</dbReference>
<dbReference type="KEGG" id="bsol:FSW04_06590"/>
<dbReference type="Gene3D" id="3.40.50.300">
    <property type="entry name" value="P-loop containing nucleotide triphosphate hydrolases"/>
    <property type="match status" value="2"/>
</dbReference>
<feature type="compositionally biased region" description="Low complexity" evidence="1">
    <location>
        <begin position="289"/>
        <end position="299"/>
    </location>
</feature>
<accession>A0A5B8U2T9</accession>
<dbReference type="PANTHER" id="PTHR43581:SF4">
    <property type="entry name" value="ATP_GTP PHOSPHATASE"/>
    <property type="match status" value="1"/>
</dbReference>
<dbReference type="InterPro" id="IPR051396">
    <property type="entry name" value="Bact_Antivir_Def_Nuclease"/>
</dbReference>
<gene>
    <name evidence="4" type="ORF">FSW04_06590</name>
</gene>